<dbReference type="InterPro" id="IPR011335">
    <property type="entry name" value="Restrct_endonuc-II-like"/>
</dbReference>
<dbReference type="Pfam" id="PF01637">
    <property type="entry name" value="ATPase_2"/>
    <property type="match status" value="1"/>
</dbReference>
<dbReference type="PANTHER" id="PTHR34704">
    <property type="entry name" value="ATPASE"/>
    <property type="match status" value="1"/>
</dbReference>
<evidence type="ECO:0000313" key="3">
    <source>
        <dbReference type="EMBL" id="OIP72282.1"/>
    </source>
</evidence>
<feature type="domain" description="ATPase" evidence="1">
    <location>
        <begin position="2"/>
        <end position="204"/>
    </location>
</feature>
<evidence type="ECO:0000259" key="1">
    <source>
        <dbReference type="Pfam" id="PF01637"/>
    </source>
</evidence>
<dbReference type="RefSeq" id="WP_406607876.1">
    <property type="nucleotide sequence ID" value="NZ_PFKO01000262.1"/>
</dbReference>
<sequence>MFVNRIEELNYLEKLHKKQDARFVIMYGRRRIGKTELLRQFSKNKKHLFFSSDLSSEQEQLKQFSEKIFQLTRESFLQTQPFSSWEALLRYIFDHLIPKIPLVIIDEFPYLCISNPALPSILQKIWDEKAKESNIFLILCGSYMSFMEKEILGSKSPLFGRRTGQVALNPLSFEDLKFFFPDYSEEDRMLAYTVLGGTPAYLQRFNDKKTIEQNVKEEILNKNGFLFSEPRFLLIEELHEPSTYFSILRAIAFGRTRLNEIVLETGISERHKVNKYLSVLRELHIVRREIPITEDKPHKSRKGIYLLNDPFFRFWFRYILPNMSYLEEGDFNYVWQEKIKPSLDSFTGFVFEDICLQRIKNLNRKNMLPFKASNIGRWWNNEEEIDIVAYDEKQSFIFGECKWRNKKVGLNELNELERKANNFFYAGQKYFILFSKSGFNEKLNNLSKQRKDILLFDQ</sequence>
<dbReference type="SUPFAM" id="SSF46785">
    <property type="entry name" value="Winged helix' DNA-binding domain"/>
    <property type="match status" value="1"/>
</dbReference>
<dbReference type="STRING" id="1805029.AUK42_02280"/>
<evidence type="ECO:0008006" key="5">
    <source>
        <dbReference type="Google" id="ProtNLM"/>
    </source>
</evidence>
<accession>A0A1J5GRS7</accession>
<dbReference type="SUPFAM" id="SSF52980">
    <property type="entry name" value="Restriction endonuclease-like"/>
    <property type="match status" value="1"/>
</dbReference>
<dbReference type="SUPFAM" id="SSF52540">
    <property type="entry name" value="P-loop containing nucleoside triphosphate hydrolases"/>
    <property type="match status" value="1"/>
</dbReference>
<dbReference type="InterPro" id="IPR027417">
    <property type="entry name" value="P-loop_NTPase"/>
</dbReference>
<dbReference type="AlphaFoldDB" id="A0A1J5GRS7"/>
<organism evidence="3 4">
    <name type="scientific">Candidatus Infernicultor aquiphilus</name>
    <dbReference type="NCBI Taxonomy" id="1805029"/>
    <lineage>
        <taxon>Bacteria</taxon>
        <taxon>Pseudomonadati</taxon>
        <taxon>Atribacterota</taxon>
        <taxon>Candidatus Phoenicimicrobiia</taxon>
        <taxon>Candidatus Pheonicimicrobiales</taxon>
        <taxon>Candidatus Phoenicimicrobiaceae</taxon>
        <taxon>Candidatus Infernicultor</taxon>
    </lineage>
</organism>
<dbReference type="InterPro" id="IPR036390">
    <property type="entry name" value="WH_DNA-bd_sf"/>
</dbReference>
<dbReference type="InterPro" id="IPR004256">
    <property type="entry name" value="DUF234"/>
</dbReference>
<dbReference type="PANTHER" id="PTHR34704:SF1">
    <property type="entry name" value="ATPASE"/>
    <property type="match status" value="1"/>
</dbReference>
<dbReference type="EMBL" id="MNYY01000048">
    <property type="protein sequence ID" value="OIP72282.1"/>
    <property type="molecule type" value="Genomic_DNA"/>
</dbReference>
<comment type="caution">
    <text evidence="3">The sequence shown here is derived from an EMBL/GenBank/DDBJ whole genome shotgun (WGS) entry which is preliminary data.</text>
</comment>
<feature type="domain" description="DUF234" evidence="2">
    <location>
        <begin position="315"/>
        <end position="406"/>
    </location>
</feature>
<dbReference type="Gene3D" id="3.40.50.300">
    <property type="entry name" value="P-loop containing nucleotide triphosphate hydrolases"/>
    <property type="match status" value="1"/>
</dbReference>
<dbReference type="Proteomes" id="UP000182763">
    <property type="component" value="Unassembled WGS sequence"/>
</dbReference>
<dbReference type="Pfam" id="PF03008">
    <property type="entry name" value="DUF234"/>
    <property type="match status" value="1"/>
</dbReference>
<dbReference type="GO" id="GO:0005524">
    <property type="term" value="F:ATP binding"/>
    <property type="evidence" value="ECO:0007669"/>
    <property type="project" value="InterPro"/>
</dbReference>
<reference evidence="3 4" key="1">
    <citation type="journal article" date="2016" name="Environ. Microbiol.">
        <title>Genomic resolution of a cold subsurface aquifer community provides metabolic insights for novel microbes adapted to high CO concentrations.</title>
        <authorList>
            <person name="Probst A.J."/>
            <person name="Castelle C.J."/>
            <person name="Singh A."/>
            <person name="Brown C.T."/>
            <person name="Anantharaman K."/>
            <person name="Sharon I."/>
            <person name="Hug L.A."/>
            <person name="Burstein D."/>
            <person name="Emerson J.B."/>
            <person name="Thomas B.C."/>
            <person name="Banfield J.F."/>
        </authorList>
    </citation>
    <scope>NUCLEOTIDE SEQUENCE [LARGE SCALE GENOMIC DNA]</scope>
    <source>
        <strain evidence="3">CG2_30_33_13</strain>
    </source>
</reference>
<gene>
    <name evidence="3" type="ORF">AUK42_02280</name>
</gene>
<dbReference type="InterPro" id="IPR011579">
    <property type="entry name" value="ATPase_dom"/>
</dbReference>
<proteinExistence type="predicted"/>
<evidence type="ECO:0000313" key="4">
    <source>
        <dbReference type="Proteomes" id="UP000182763"/>
    </source>
</evidence>
<evidence type="ECO:0000259" key="2">
    <source>
        <dbReference type="Pfam" id="PF03008"/>
    </source>
</evidence>
<name>A0A1J5GRS7_9BACT</name>
<protein>
    <recommendedName>
        <fullName evidence="5">ATPase</fullName>
    </recommendedName>
</protein>